<accession>A0A162JKR6</accession>
<feature type="transmembrane region" description="Helical" evidence="4">
    <location>
        <begin position="280"/>
        <end position="299"/>
    </location>
</feature>
<evidence type="ECO:0000313" key="6">
    <source>
        <dbReference type="EMBL" id="KYO49392.1"/>
    </source>
</evidence>
<dbReference type="InterPro" id="IPR011701">
    <property type="entry name" value="MFS"/>
</dbReference>
<name>A0A162JKR6_9PROT</name>
<feature type="transmembrane region" description="Helical" evidence="4">
    <location>
        <begin position="331"/>
        <end position="352"/>
    </location>
</feature>
<feature type="domain" description="Major facilitator superfamily (MFS) profile" evidence="5">
    <location>
        <begin position="1"/>
        <end position="422"/>
    </location>
</feature>
<dbReference type="AlphaFoldDB" id="A0A162JKR6"/>
<evidence type="ECO:0000256" key="2">
    <source>
        <dbReference type="ARBA" id="ARBA00022989"/>
    </source>
</evidence>
<gene>
    <name evidence="6" type="ORF">AUP44_17770</name>
</gene>
<dbReference type="RefSeq" id="WP_062770349.1">
    <property type="nucleotide sequence ID" value="NZ_CP121045.1"/>
</dbReference>
<keyword evidence="2 4" id="KW-1133">Transmembrane helix</keyword>
<dbReference type="EMBL" id="LPZR01000228">
    <property type="protein sequence ID" value="KYO49392.1"/>
    <property type="molecule type" value="Genomic_DNA"/>
</dbReference>
<dbReference type="Proteomes" id="UP000075787">
    <property type="component" value="Unassembled WGS sequence"/>
</dbReference>
<dbReference type="PANTHER" id="PTHR11360:SF290">
    <property type="entry name" value="MONOCARBOXYLATE MFS PERMEASE"/>
    <property type="match status" value="1"/>
</dbReference>
<dbReference type="SUPFAM" id="SSF103473">
    <property type="entry name" value="MFS general substrate transporter"/>
    <property type="match status" value="1"/>
</dbReference>
<dbReference type="CDD" id="cd17355">
    <property type="entry name" value="MFS_YcxA_like"/>
    <property type="match status" value="1"/>
</dbReference>
<dbReference type="InterPro" id="IPR036259">
    <property type="entry name" value="MFS_trans_sf"/>
</dbReference>
<feature type="transmembrane region" description="Helical" evidence="4">
    <location>
        <begin position="17"/>
        <end position="41"/>
    </location>
</feature>
<protein>
    <submittedName>
        <fullName evidence="6">MFS transporter</fullName>
    </submittedName>
</protein>
<organism evidence="6 7">
    <name type="scientific">Tistrella mobilis</name>
    <dbReference type="NCBI Taxonomy" id="171437"/>
    <lineage>
        <taxon>Bacteria</taxon>
        <taxon>Pseudomonadati</taxon>
        <taxon>Pseudomonadota</taxon>
        <taxon>Alphaproteobacteria</taxon>
        <taxon>Geminicoccales</taxon>
        <taxon>Geminicoccaceae</taxon>
        <taxon>Tistrella</taxon>
    </lineage>
</organism>
<dbReference type="GeneID" id="97240427"/>
<dbReference type="GO" id="GO:0022857">
    <property type="term" value="F:transmembrane transporter activity"/>
    <property type="evidence" value="ECO:0007669"/>
    <property type="project" value="InterPro"/>
</dbReference>
<evidence type="ECO:0000313" key="7">
    <source>
        <dbReference type="Proteomes" id="UP000075787"/>
    </source>
</evidence>
<reference evidence="6 7" key="1">
    <citation type="submission" date="2015-12" db="EMBL/GenBank/DDBJ databases">
        <title>Genome sequence of Tistrella mobilis MCCC 1A02139.</title>
        <authorList>
            <person name="Lu L."/>
            <person name="Lai Q."/>
            <person name="Shao Z."/>
            <person name="Qian P."/>
        </authorList>
    </citation>
    <scope>NUCLEOTIDE SEQUENCE [LARGE SCALE GENOMIC DNA]</scope>
    <source>
        <strain evidence="6 7">MCCC 1A02139</strain>
    </source>
</reference>
<feature type="transmembrane region" description="Helical" evidence="4">
    <location>
        <begin position="87"/>
        <end position="106"/>
    </location>
</feature>
<dbReference type="InterPro" id="IPR050327">
    <property type="entry name" value="Proton-linked_MCT"/>
</dbReference>
<evidence type="ECO:0000256" key="3">
    <source>
        <dbReference type="ARBA" id="ARBA00023136"/>
    </source>
</evidence>
<keyword evidence="1 4" id="KW-0812">Transmembrane</keyword>
<evidence type="ECO:0000259" key="5">
    <source>
        <dbReference type="PROSITE" id="PS50850"/>
    </source>
</evidence>
<evidence type="ECO:0000256" key="1">
    <source>
        <dbReference type="ARBA" id="ARBA00022692"/>
    </source>
</evidence>
<feature type="transmembrane region" description="Helical" evidence="4">
    <location>
        <begin position="396"/>
        <end position="417"/>
    </location>
</feature>
<dbReference type="Gene3D" id="1.20.1250.20">
    <property type="entry name" value="MFS general substrate transporter like domains"/>
    <property type="match status" value="2"/>
</dbReference>
<feature type="transmembrane region" description="Helical" evidence="4">
    <location>
        <begin position="112"/>
        <end position="133"/>
    </location>
</feature>
<feature type="transmembrane region" description="Helical" evidence="4">
    <location>
        <begin position="364"/>
        <end position="384"/>
    </location>
</feature>
<dbReference type="Pfam" id="PF07690">
    <property type="entry name" value="MFS_1"/>
    <property type="match status" value="1"/>
</dbReference>
<proteinExistence type="predicted"/>
<evidence type="ECO:0000256" key="4">
    <source>
        <dbReference type="SAM" id="Phobius"/>
    </source>
</evidence>
<dbReference type="PANTHER" id="PTHR11360">
    <property type="entry name" value="MONOCARBOXYLATE TRANSPORTER"/>
    <property type="match status" value="1"/>
</dbReference>
<feature type="transmembrane region" description="Helical" evidence="4">
    <location>
        <begin position="174"/>
        <end position="196"/>
    </location>
</feature>
<dbReference type="OrthoDB" id="146345at2"/>
<feature type="transmembrane region" description="Helical" evidence="4">
    <location>
        <begin position="61"/>
        <end position="80"/>
    </location>
</feature>
<feature type="transmembrane region" description="Helical" evidence="4">
    <location>
        <begin position="145"/>
        <end position="168"/>
    </location>
</feature>
<keyword evidence="3 4" id="KW-0472">Membrane</keyword>
<dbReference type="InterPro" id="IPR020846">
    <property type="entry name" value="MFS_dom"/>
</dbReference>
<dbReference type="PROSITE" id="PS50850">
    <property type="entry name" value="MFS"/>
    <property type="match status" value="1"/>
</dbReference>
<sequence>MASTVIAAALARRRIHYGWVVAGTTFLTMLVAAGAVGAPGVLLLPLQRDFGWQTSEISGAMAVRLLLFGLMGPFAAALINRFGVRRMVLASLSTVGGGLALSLAMTELWQLILLWGVVVGIGTGMIAMVLGATVATRWFVKRRGLVIGLLTASTATGQLVFMPLIAWIADGMGWRPAVMLLCGLMALAAILALILLRDRPSDLGLPAYGETEVMPPPAGPAGASVALAAIGALKDAARTRVFWVMFLTFFICGASTNGLVQTHLVPLCVDFGVAEVRAAGLLALMGIFDFIGTVLSGWLSDRYDNRKLLFWYYGLRGLSLVFLPYSDFTLYGLSLFAMFYGLDWVATVPPTIKLTADRFGRERAPMVFGWIFAGHQIGAATAAFGAGLSRSELGTYLPAFFAAGILCLLAAGAVRTLRPPVRG</sequence>
<comment type="caution">
    <text evidence="6">The sequence shown here is derived from an EMBL/GenBank/DDBJ whole genome shotgun (WGS) entry which is preliminary data.</text>
</comment>
<feature type="transmembrane region" description="Helical" evidence="4">
    <location>
        <begin position="241"/>
        <end position="260"/>
    </location>
</feature>